<dbReference type="EMBL" id="LXQA010354892">
    <property type="protein sequence ID" value="MCI46257.1"/>
    <property type="molecule type" value="Genomic_DNA"/>
</dbReference>
<evidence type="ECO:0000256" key="1">
    <source>
        <dbReference type="SAM" id="MobiDB-lite"/>
    </source>
</evidence>
<sequence>MLLLLHLYSKATAPAPVMSQPLHNFFLPSMKWGSTGKNHNNHQRSRRLLEHASEPDS</sequence>
<feature type="compositionally biased region" description="Basic and acidic residues" evidence="1">
    <location>
        <begin position="47"/>
        <end position="57"/>
    </location>
</feature>
<dbReference type="Proteomes" id="UP000265520">
    <property type="component" value="Unassembled WGS sequence"/>
</dbReference>
<evidence type="ECO:0000313" key="2">
    <source>
        <dbReference type="EMBL" id="MCI46257.1"/>
    </source>
</evidence>
<feature type="region of interest" description="Disordered" evidence="1">
    <location>
        <begin position="33"/>
        <end position="57"/>
    </location>
</feature>
<reference evidence="2 3" key="1">
    <citation type="journal article" date="2018" name="Front. Plant Sci.">
        <title>Red Clover (Trifolium pratense) and Zigzag Clover (T. medium) - A Picture of Genomic Similarities and Differences.</title>
        <authorList>
            <person name="Dluhosova J."/>
            <person name="Istvanek J."/>
            <person name="Nedelnik J."/>
            <person name="Repkova J."/>
        </authorList>
    </citation>
    <scope>NUCLEOTIDE SEQUENCE [LARGE SCALE GENOMIC DNA]</scope>
    <source>
        <strain evidence="3">cv. 10/8</strain>
        <tissue evidence="2">Leaf</tissue>
    </source>
</reference>
<comment type="caution">
    <text evidence="2">The sequence shown here is derived from an EMBL/GenBank/DDBJ whole genome shotgun (WGS) entry which is preliminary data.</text>
</comment>
<proteinExistence type="predicted"/>
<dbReference type="AlphaFoldDB" id="A0A392SCV1"/>
<protein>
    <submittedName>
        <fullName evidence="2">Uncharacterized protein</fullName>
    </submittedName>
</protein>
<accession>A0A392SCV1</accession>
<organism evidence="2 3">
    <name type="scientific">Trifolium medium</name>
    <dbReference type="NCBI Taxonomy" id="97028"/>
    <lineage>
        <taxon>Eukaryota</taxon>
        <taxon>Viridiplantae</taxon>
        <taxon>Streptophyta</taxon>
        <taxon>Embryophyta</taxon>
        <taxon>Tracheophyta</taxon>
        <taxon>Spermatophyta</taxon>
        <taxon>Magnoliopsida</taxon>
        <taxon>eudicotyledons</taxon>
        <taxon>Gunneridae</taxon>
        <taxon>Pentapetalae</taxon>
        <taxon>rosids</taxon>
        <taxon>fabids</taxon>
        <taxon>Fabales</taxon>
        <taxon>Fabaceae</taxon>
        <taxon>Papilionoideae</taxon>
        <taxon>50 kb inversion clade</taxon>
        <taxon>NPAAA clade</taxon>
        <taxon>Hologalegina</taxon>
        <taxon>IRL clade</taxon>
        <taxon>Trifolieae</taxon>
        <taxon>Trifolium</taxon>
    </lineage>
</organism>
<evidence type="ECO:0000313" key="3">
    <source>
        <dbReference type="Proteomes" id="UP000265520"/>
    </source>
</evidence>
<keyword evidence="3" id="KW-1185">Reference proteome</keyword>
<name>A0A392SCV1_9FABA</name>